<feature type="transmembrane region" description="Helical" evidence="7">
    <location>
        <begin position="325"/>
        <end position="347"/>
    </location>
</feature>
<dbReference type="PANTHER" id="PTHR23517:SF13">
    <property type="entry name" value="MAJOR FACILITATOR SUPERFAMILY MFS_1"/>
    <property type="match status" value="1"/>
</dbReference>
<keyword evidence="2" id="KW-0813">Transport</keyword>
<evidence type="ECO:0000313" key="9">
    <source>
        <dbReference type="EMBL" id="SUD89754.1"/>
    </source>
</evidence>
<dbReference type="PANTHER" id="PTHR23517">
    <property type="entry name" value="RESISTANCE PROTEIN MDTM, PUTATIVE-RELATED-RELATED"/>
    <property type="match status" value="1"/>
</dbReference>
<reference evidence="9 10" key="1">
    <citation type="submission" date="2018-06" db="EMBL/GenBank/DDBJ databases">
        <authorList>
            <consortium name="Pathogen Informatics"/>
            <person name="Doyle S."/>
        </authorList>
    </citation>
    <scope>NUCLEOTIDE SEQUENCE [LARGE SCALE GENOMIC DNA]</scope>
    <source>
        <strain evidence="9 10">NCTC10526</strain>
    </source>
</reference>
<evidence type="ECO:0000256" key="6">
    <source>
        <dbReference type="ARBA" id="ARBA00023136"/>
    </source>
</evidence>
<dbReference type="EMBL" id="UGVC01000001">
    <property type="protein sequence ID" value="SUD89754.1"/>
    <property type="molecule type" value="Genomic_DNA"/>
</dbReference>
<sequence>MREYSFPLPIHALPIISAFMLPNLVTPLLEIWRHQIGFSTGMLSLIFVMYLGGLAPAFLFATALSNRFGRKKIILTACVFGLLSCIGYAEASNVITLIAARVLTGLCTGLILVLGTDAILATAKQNESHKATLIGTVGIGLGLAGGPILAAIVANFLPYPTVTVFVVEASLLIFCIPIVLSQSDSLKVKNIGWLPFQSMGQQENRATLAGLGAFAPGMTAAAIVLALMPTIVKDIGLNSVLAGGLLAGGMYLVSPISQFVFRNIEPFKLLLVSLIIIISAMVLLILGSVVSSLLVLVMSVVAIGAGQGISNYASFKVVHTYAAKTVKTAISLLCLGVYVSASIIPILGGYLADYQGMKMATIAMAIGVIIMSIPGLFIANARFINAE</sequence>
<evidence type="ECO:0000256" key="7">
    <source>
        <dbReference type="SAM" id="Phobius"/>
    </source>
</evidence>
<feature type="transmembrane region" description="Helical" evidence="7">
    <location>
        <begin position="38"/>
        <end position="61"/>
    </location>
</feature>
<keyword evidence="4 7" id="KW-0812">Transmembrane</keyword>
<dbReference type="InterPro" id="IPR036259">
    <property type="entry name" value="MFS_trans_sf"/>
</dbReference>
<dbReference type="GO" id="GO:0022857">
    <property type="term" value="F:transmembrane transporter activity"/>
    <property type="evidence" value="ECO:0007669"/>
    <property type="project" value="InterPro"/>
</dbReference>
<dbReference type="PROSITE" id="PS50850">
    <property type="entry name" value="MFS"/>
    <property type="match status" value="1"/>
</dbReference>
<feature type="domain" description="Major facilitator superfamily (MFS) profile" evidence="8">
    <location>
        <begin position="1"/>
        <end position="383"/>
    </location>
</feature>
<organism evidence="9 10">
    <name type="scientific">Psychrobacter phenylpyruvicus</name>
    <dbReference type="NCBI Taxonomy" id="29432"/>
    <lineage>
        <taxon>Bacteria</taxon>
        <taxon>Pseudomonadati</taxon>
        <taxon>Pseudomonadota</taxon>
        <taxon>Gammaproteobacteria</taxon>
        <taxon>Moraxellales</taxon>
        <taxon>Moraxellaceae</taxon>
        <taxon>Psychrobacter</taxon>
    </lineage>
</organism>
<feature type="transmembrane region" description="Helical" evidence="7">
    <location>
        <begin position="159"/>
        <end position="180"/>
    </location>
</feature>
<protein>
    <submittedName>
        <fullName evidence="9">Putative transporter</fullName>
    </submittedName>
</protein>
<dbReference type="Proteomes" id="UP000254123">
    <property type="component" value="Unassembled WGS sequence"/>
</dbReference>
<gene>
    <name evidence="9" type="ORF">NCTC10526_00052</name>
</gene>
<dbReference type="AlphaFoldDB" id="A0A379LIY6"/>
<comment type="subcellular location">
    <subcellularLocation>
        <location evidence="1">Cell membrane</location>
        <topology evidence="1">Multi-pass membrane protein</topology>
    </subcellularLocation>
</comment>
<dbReference type="SUPFAM" id="SSF103473">
    <property type="entry name" value="MFS general substrate transporter"/>
    <property type="match status" value="1"/>
</dbReference>
<evidence type="ECO:0000259" key="8">
    <source>
        <dbReference type="PROSITE" id="PS50850"/>
    </source>
</evidence>
<dbReference type="STRING" id="1123034.GCA_000685805_02297"/>
<feature type="transmembrane region" description="Helical" evidence="7">
    <location>
        <begin position="95"/>
        <end position="120"/>
    </location>
</feature>
<keyword evidence="5 7" id="KW-1133">Transmembrane helix</keyword>
<feature type="transmembrane region" description="Helical" evidence="7">
    <location>
        <begin position="293"/>
        <end position="313"/>
    </location>
</feature>
<evidence type="ECO:0000256" key="2">
    <source>
        <dbReference type="ARBA" id="ARBA00022448"/>
    </source>
</evidence>
<feature type="transmembrane region" description="Helical" evidence="7">
    <location>
        <begin position="266"/>
        <end position="287"/>
    </location>
</feature>
<evidence type="ECO:0000256" key="1">
    <source>
        <dbReference type="ARBA" id="ARBA00004651"/>
    </source>
</evidence>
<keyword evidence="10" id="KW-1185">Reference proteome</keyword>
<accession>A0A379LIY6</accession>
<dbReference type="InterPro" id="IPR011701">
    <property type="entry name" value="MFS"/>
</dbReference>
<proteinExistence type="predicted"/>
<keyword evidence="6 7" id="KW-0472">Membrane</keyword>
<feature type="transmembrane region" description="Helical" evidence="7">
    <location>
        <begin position="235"/>
        <end position="254"/>
    </location>
</feature>
<feature type="transmembrane region" description="Helical" evidence="7">
    <location>
        <begin position="12"/>
        <end position="32"/>
    </location>
</feature>
<feature type="transmembrane region" description="Helical" evidence="7">
    <location>
        <begin position="359"/>
        <end position="379"/>
    </location>
</feature>
<dbReference type="RefSeq" id="WP_028859745.1">
    <property type="nucleotide sequence ID" value="NZ_CAJHAQ010000001.1"/>
</dbReference>
<dbReference type="GO" id="GO:0005886">
    <property type="term" value="C:plasma membrane"/>
    <property type="evidence" value="ECO:0007669"/>
    <property type="project" value="UniProtKB-SubCell"/>
</dbReference>
<evidence type="ECO:0000256" key="3">
    <source>
        <dbReference type="ARBA" id="ARBA00022475"/>
    </source>
</evidence>
<evidence type="ECO:0000256" key="5">
    <source>
        <dbReference type="ARBA" id="ARBA00022989"/>
    </source>
</evidence>
<dbReference type="Gene3D" id="1.20.1250.20">
    <property type="entry name" value="MFS general substrate transporter like domains"/>
    <property type="match status" value="2"/>
</dbReference>
<dbReference type="InterPro" id="IPR020846">
    <property type="entry name" value="MFS_dom"/>
</dbReference>
<dbReference type="InterPro" id="IPR050171">
    <property type="entry name" value="MFS_Transporters"/>
</dbReference>
<evidence type="ECO:0000256" key="4">
    <source>
        <dbReference type="ARBA" id="ARBA00022692"/>
    </source>
</evidence>
<feature type="transmembrane region" description="Helical" evidence="7">
    <location>
        <begin position="132"/>
        <end position="153"/>
    </location>
</feature>
<evidence type="ECO:0000313" key="10">
    <source>
        <dbReference type="Proteomes" id="UP000254123"/>
    </source>
</evidence>
<keyword evidence="3" id="KW-1003">Cell membrane</keyword>
<dbReference type="Pfam" id="PF07690">
    <property type="entry name" value="MFS_1"/>
    <property type="match status" value="1"/>
</dbReference>
<name>A0A379LIY6_9GAMM</name>
<feature type="transmembrane region" description="Helical" evidence="7">
    <location>
        <begin position="73"/>
        <end position="89"/>
    </location>
</feature>
<feature type="transmembrane region" description="Helical" evidence="7">
    <location>
        <begin position="208"/>
        <end position="229"/>
    </location>
</feature>